<keyword evidence="2" id="KW-0663">Pyridoxal phosphate</keyword>
<name>A0A2S5Y633_9MICO</name>
<comment type="caution">
    <text evidence="4">The sequence shown here is derived from an EMBL/GenBank/DDBJ whole genome shotgun (WGS) entry which is preliminary data.</text>
</comment>
<evidence type="ECO:0000256" key="2">
    <source>
        <dbReference type="ARBA" id="ARBA00022898"/>
    </source>
</evidence>
<dbReference type="AlphaFoldDB" id="A0A2S5Y633"/>
<feature type="domain" description="Tryptophan synthase beta chain-like PALP" evidence="3">
    <location>
        <begin position="49"/>
        <end position="178"/>
    </location>
</feature>
<evidence type="ECO:0000313" key="5">
    <source>
        <dbReference type="Proteomes" id="UP000237966"/>
    </source>
</evidence>
<gene>
    <name evidence="4" type="ORF">C5C51_07835</name>
</gene>
<evidence type="ECO:0000256" key="1">
    <source>
        <dbReference type="ARBA" id="ARBA00001933"/>
    </source>
</evidence>
<reference evidence="4 5" key="1">
    <citation type="submission" date="2018-02" db="EMBL/GenBank/DDBJ databases">
        <title>Bacteriophage NCPPB3778 and a type I-E CRISPR drive the evolution of the US Biological Select Agent, Rathayibacter toxicus.</title>
        <authorList>
            <person name="Davis E.W.II."/>
            <person name="Tabima J.F."/>
            <person name="Weisberg A.J."/>
            <person name="Lopes L.D."/>
            <person name="Wiseman M.S."/>
            <person name="Wiseman M.S."/>
            <person name="Pupko T."/>
            <person name="Belcher M.S."/>
            <person name="Sechler A.J."/>
            <person name="Tancos M.A."/>
            <person name="Schroeder B.K."/>
            <person name="Murray T.D."/>
            <person name="Luster D.G."/>
            <person name="Schneider W.L."/>
            <person name="Rogers E."/>
            <person name="Andreote F.D."/>
            <person name="Grunwald N.J."/>
            <person name="Putnam M.L."/>
            <person name="Chang J.H."/>
        </authorList>
    </citation>
    <scope>NUCLEOTIDE SEQUENCE [LARGE SCALE GENOMIC DNA]</scope>
    <source>
        <strain evidence="4 5">FH99</strain>
    </source>
</reference>
<dbReference type="OrthoDB" id="9778118at2"/>
<dbReference type="Gene3D" id="3.40.50.1100">
    <property type="match status" value="3"/>
</dbReference>
<dbReference type="EMBL" id="PSWU01000012">
    <property type="protein sequence ID" value="PPI14472.1"/>
    <property type="molecule type" value="Genomic_DNA"/>
</dbReference>
<dbReference type="Pfam" id="PF00291">
    <property type="entry name" value="PALP"/>
    <property type="match status" value="1"/>
</dbReference>
<comment type="cofactor">
    <cofactor evidence="1">
        <name>pyridoxal 5'-phosphate</name>
        <dbReference type="ChEBI" id="CHEBI:597326"/>
    </cofactor>
</comment>
<protein>
    <submittedName>
        <fullName evidence="4">Threonine synthase</fullName>
    </submittedName>
</protein>
<dbReference type="Proteomes" id="UP000237966">
    <property type="component" value="Unassembled WGS sequence"/>
</dbReference>
<dbReference type="InterPro" id="IPR001926">
    <property type="entry name" value="TrpB-like_PALP"/>
</dbReference>
<evidence type="ECO:0000313" key="4">
    <source>
        <dbReference type="EMBL" id="PPI14472.1"/>
    </source>
</evidence>
<accession>A0A2S5Y633</accession>
<sequence length="194" mass="20795">MAMQWRGVLHDYADRLEITEATVWVAYEGMNPTGSVNDRGMTMAISKAIAHNAQLLQIQGNCDDCLDSAQDLAQNYPVHLVNPVNPGRIEGQKTAAFEVVEVLGDAPDISLVPFGNAGNYTAYFRGYPEEIVRRASTRRSRLCGFQAEASASIVYGTPVRHSETLASTIRIGNPASAISVDVTAVAGVLGVVDA</sequence>
<dbReference type="GO" id="GO:1901605">
    <property type="term" value="P:alpha-amino acid metabolic process"/>
    <property type="evidence" value="ECO:0007669"/>
    <property type="project" value="UniProtKB-ARBA"/>
</dbReference>
<dbReference type="InterPro" id="IPR036052">
    <property type="entry name" value="TrpB-like_PALP_sf"/>
</dbReference>
<evidence type="ECO:0000259" key="3">
    <source>
        <dbReference type="Pfam" id="PF00291"/>
    </source>
</evidence>
<dbReference type="SUPFAM" id="SSF53686">
    <property type="entry name" value="Tryptophan synthase beta subunit-like PLP-dependent enzymes"/>
    <property type="match status" value="1"/>
</dbReference>
<proteinExistence type="predicted"/>
<organism evidence="4 5">
    <name type="scientific">Rathayibacter toxicus</name>
    <dbReference type="NCBI Taxonomy" id="145458"/>
    <lineage>
        <taxon>Bacteria</taxon>
        <taxon>Bacillati</taxon>
        <taxon>Actinomycetota</taxon>
        <taxon>Actinomycetes</taxon>
        <taxon>Micrococcales</taxon>
        <taxon>Microbacteriaceae</taxon>
        <taxon>Rathayibacter</taxon>
    </lineage>
</organism>